<dbReference type="PANTHER" id="PTHR35936">
    <property type="entry name" value="MEMBRANE-BOUND LYTIC MUREIN TRANSGLYCOSYLASE F"/>
    <property type="match status" value="1"/>
</dbReference>
<keyword evidence="1" id="KW-0732">Signal</keyword>
<dbReference type="PROSITE" id="PS51257">
    <property type="entry name" value="PROKAR_LIPOPROTEIN"/>
    <property type="match status" value="1"/>
</dbReference>
<gene>
    <name evidence="4" type="ORF">JFL43_06145</name>
</gene>
<dbReference type="SUPFAM" id="SSF53850">
    <property type="entry name" value="Periplasmic binding protein-like II"/>
    <property type="match status" value="1"/>
</dbReference>
<dbReference type="Proteomes" id="UP000618943">
    <property type="component" value="Unassembled WGS sequence"/>
</dbReference>
<reference evidence="4 5" key="1">
    <citation type="submission" date="2020-12" db="EMBL/GenBank/DDBJ databases">
        <title>YIM B01967 draft genome.</title>
        <authorList>
            <person name="Yan X."/>
        </authorList>
    </citation>
    <scope>NUCLEOTIDE SEQUENCE [LARGE SCALE GENOMIC DNA]</scope>
    <source>
        <strain evidence="4 5">YIM B01967</strain>
    </source>
</reference>
<accession>A0ABS1H4X9</accession>
<proteinExistence type="predicted"/>
<evidence type="ECO:0000313" key="4">
    <source>
        <dbReference type="EMBL" id="MBK3494447.1"/>
    </source>
</evidence>
<organism evidence="4 5">
    <name type="scientific">Viridibacillus soli</name>
    <dbReference type="NCBI Taxonomy" id="2798301"/>
    <lineage>
        <taxon>Bacteria</taxon>
        <taxon>Bacillati</taxon>
        <taxon>Bacillota</taxon>
        <taxon>Bacilli</taxon>
        <taxon>Bacillales</taxon>
        <taxon>Caryophanaceae</taxon>
        <taxon>Viridibacillus</taxon>
    </lineage>
</organism>
<name>A0ABS1H4X9_9BACL</name>
<evidence type="ECO:0000259" key="3">
    <source>
        <dbReference type="SMART" id="SM00079"/>
    </source>
</evidence>
<dbReference type="EMBL" id="JAEOAH010000005">
    <property type="protein sequence ID" value="MBK3494447.1"/>
    <property type="molecule type" value="Genomic_DNA"/>
</dbReference>
<dbReference type="InterPro" id="IPR001638">
    <property type="entry name" value="Solute-binding_3/MltF_N"/>
</dbReference>
<dbReference type="RefSeq" id="WP_200748318.1">
    <property type="nucleotide sequence ID" value="NZ_JAEOAH010000005.1"/>
</dbReference>
<feature type="domain" description="Ionotropic glutamate receptor C-terminal" evidence="3">
    <location>
        <begin position="40"/>
        <end position="261"/>
    </location>
</feature>
<dbReference type="Pfam" id="PF00497">
    <property type="entry name" value="SBP_bac_3"/>
    <property type="match status" value="1"/>
</dbReference>
<dbReference type="SMART" id="SM00062">
    <property type="entry name" value="PBPb"/>
    <property type="match status" value="1"/>
</dbReference>
<evidence type="ECO:0000313" key="5">
    <source>
        <dbReference type="Proteomes" id="UP000618943"/>
    </source>
</evidence>
<evidence type="ECO:0000259" key="2">
    <source>
        <dbReference type="SMART" id="SM00062"/>
    </source>
</evidence>
<protein>
    <submittedName>
        <fullName evidence="4">Transporter substrate-binding domain-containing protein</fullName>
    </submittedName>
</protein>
<evidence type="ECO:0000256" key="1">
    <source>
        <dbReference type="ARBA" id="ARBA00022729"/>
    </source>
</evidence>
<dbReference type="InterPro" id="IPR001320">
    <property type="entry name" value="Iontro_rcpt_C"/>
</dbReference>
<dbReference type="SMART" id="SM00079">
    <property type="entry name" value="PBPe"/>
    <property type="match status" value="1"/>
</dbReference>
<comment type="caution">
    <text evidence="4">The sequence shown here is derived from an EMBL/GenBank/DDBJ whole genome shotgun (WGS) entry which is preliminary data.</text>
</comment>
<feature type="domain" description="Solute-binding protein family 3/N-terminal" evidence="2">
    <location>
        <begin position="40"/>
        <end position="262"/>
    </location>
</feature>
<dbReference type="PANTHER" id="PTHR35936:SF19">
    <property type="entry name" value="AMINO-ACID-BINDING PROTEIN YXEM-RELATED"/>
    <property type="match status" value="1"/>
</dbReference>
<dbReference type="Gene3D" id="3.40.190.10">
    <property type="entry name" value="Periplasmic binding protein-like II"/>
    <property type="match status" value="2"/>
</dbReference>
<sequence length="267" mass="29347">MKLKNIWSMLLVIVVVGVLTACSSKDSSKERGSVKADEKVLNVGTAAGRSPFIYQKDNKVIGYDADIIEAAAKKAGYKVKWTTAEFEGLFGSLDSGRIDTIANQLSVTTEREEKYSFTVPYLYSGSVFAVKVDNENIKSVDDLKDKVVGVGLGTAAEKELKDINKNNDFTIKTFSEDPTAELKEVSLGRVDAYYNDQVQVKTTIEKAKLDDVKIGFGPTSWGNIAFPFTTDSKKVEDISKALEELTNDGTLKEISEKWLGIDATKKQ</sequence>
<keyword evidence="5" id="KW-1185">Reference proteome</keyword>